<dbReference type="GO" id="GO:0006032">
    <property type="term" value="P:chitin catabolic process"/>
    <property type="evidence" value="ECO:0007669"/>
    <property type="project" value="TreeGrafter"/>
</dbReference>
<dbReference type="AlphaFoldDB" id="A0A8B7ZQR3"/>
<dbReference type="FunFam" id="3.10.50.10:FF:000001">
    <property type="entry name" value="Chitinase 3-like 1"/>
    <property type="match status" value="1"/>
</dbReference>
<evidence type="ECO:0000256" key="1">
    <source>
        <dbReference type="ARBA" id="ARBA00023157"/>
    </source>
</evidence>
<dbReference type="SUPFAM" id="SSF57625">
    <property type="entry name" value="Invertebrate chitin-binding proteins"/>
    <property type="match status" value="3"/>
</dbReference>
<evidence type="ECO:0000259" key="3">
    <source>
        <dbReference type="PROSITE" id="PS50940"/>
    </source>
</evidence>
<dbReference type="InterPro" id="IPR036508">
    <property type="entry name" value="Chitin-bd_dom_sf"/>
</dbReference>
<dbReference type="InterPro" id="IPR029070">
    <property type="entry name" value="Chitinase_insertion_sf"/>
</dbReference>
<dbReference type="SMART" id="SM00494">
    <property type="entry name" value="ChtBD2"/>
    <property type="match status" value="3"/>
</dbReference>
<dbReference type="SUPFAM" id="SSF51445">
    <property type="entry name" value="(Trans)glycosidases"/>
    <property type="match status" value="1"/>
</dbReference>
<dbReference type="RefSeq" id="XP_022107744.1">
    <property type="nucleotide sequence ID" value="XM_022252052.1"/>
</dbReference>
<feature type="compositionally biased region" description="Low complexity" evidence="2">
    <location>
        <begin position="165"/>
        <end position="185"/>
    </location>
</feature>
<name>A0A8B7ZQR3_ACAPL</name>
<dbReference type="InterPro" id="IPR050314">
    <property type="entry name" value="Glycosyl_Hydrlase_18"/>
</dbReference>
<dbReference type="PROSITE" id="PS50940">
    <property type="entry name" value="CHIT_BIND_II"/>
    <property type="match status" value="3"/>
</dbReference>
<dbReference type="Gene3D" id="3.20.20.80">
    <property type="entry name" value="Glycosidases"/>
    <property type="match status" value="1"/>
</dbReference>
<dbReference type="Pfam" id="PF00704">
    <property type="entry name" value="Glyco_hydro_18"/>
    <property type="match status" value="1"/>
</dbReference>
<dbReference type="GO" id="GO:0004568">
    <property type="term" value="F:chitinase activity"/>
    <property type="evidence" value="ECO:0007669"/>
    <property type="project" value="TreeGrafter"/>
</dbReference>
<dbReference type="Gene3D" id="2.170.140.10">
    <property type="entry name" value="Chitin binding domain"/>
    <property type="match status" value="3"/>
</dbReference>
<dbReference type="PANTHER" id="PTHR11177:SF317">
    <property type="entry name" value="CHITINASE 12-RELATED"/>
    <property type="match status" value="1"/>
</dbReference>
<organism evidence="5 6">
    <name type="scientific">Acanthaster planci</name>
    <name type="common">Crown-of-thorns starfish</name>
    <dbReference type="NCBI Taxonomy" id="133434"/>
    <lineage>
        <taxon>Eukaryota</taxon>
        <taxon>Metazoa</taxon>
        <taxon>Echinodermata</taxon>
        <taxon>Eleutherozoa</taxon>
        <taxon>Asterozoa</taxon>
        <taxon>Asteroidea</taxon>
        <taxon>Valvatacea</taxon>
        <taxon>Valvatida</taxon>
        <taxon>Acanthasteridae</taxon>
        <taxon>Acanthaster</taxon>
    </lineage>
</organism>
<feature type="domain" description="Chitin-binding type-2" evidence="3">
    <location>
        <begin position="323"/>
        <end position="379"/>
    </location>
</feature>
<evidence type="ECO:0000259" key="4">
    <source>
        <dbReference type="PROSITE" id="PS51910"/>
    </source>
</evidence>
<feature type="region of interest" description="Disordered" evidence="2">
    <location>
        <begin position="157"/>
        <end position="194"/>
    </location>
</feature>
<dbReference type="OMA" id="YESSAQH"/>
<dbReference type="PROSITE" id="PS51910">
    <property type="entry name" value="GH18_2"/>
    <property type="match status" value="1"/>
</dbReference>
<dbReference type="OrthoDB" id="7281605at2759"/>
<reference evidence="6" key="1">
    <citation type="submission" date="2025-08" db="UniProtKB">
        <authorList>
            <consortium name="RefSeq"/>
        </authorList>
    </citation>
    <scope>IDENTIFICATION</scope>
</reference>
<dbReference type="GO" id="GO:0005576">
    <property type="term" value="C:extracellular region"/>
    <property type="evidence" value="ECO:0007669"/>
    <property type="project" value="InterPro"/>
</dbReference>
<feature type="domain" description="Chitin-binding type-2" evidence="3">
    <location>
        <begin position="263"/>
        <end position="319"/>
    </location>
</feature>
<dbReference type="InterPro" id="IPR017853">
    <property type="entry name" value="GH"/>
</dbReference>
<dbReference type="GO" id="GO:0005975">
    <property type="term" value="P:carbohydrate metabolic process"/>
    <property type="evidence" value="ECO:0007669"/>
    <property type="project" value="InterPro"/>
</dbReference>
<dbReference type="InterPro" id="IPR002557">
    <property type="entry name" value="Chitin-bd_dom"/>
</dbReference>
<protein>
    <submittedName>
        <fullName evidence="6">Chitotriosidase-1-like</fullName>
    </submittedName>
</protein>
<dbReference type="GeneID" id="110988494"/>
<feature type="domain" description="Chitin-binding type-2" evidence="3">
    <location>
        <begin position="382"/>
        <end position="438"/>
    </location>
</feature>
<sequence>GNNLLLTVSNAVDIWLEGGTPPSKLVLGMGLYGRSFTLRGQQTGIGAPVSGPGTPGVSTREDGFLSYYEICNKLQDGQLTRVWDVRRRVPYAFHGNQWVGYDDKRSIRVKVDFLKEKGLGGAMVWAIDLDDFNGDCGETWPLMKAINRRLAFDATSSPATDELVTDPPATDAPATNAPATNVPATEISATDTPATDARITDALATDALSTDAPATNAPAGDVSATNVPATDGRITDALATNALSTDAPATNASSRTHSPDAGTFTCRDKPNGYYADPNSCRMYYICNQGVASYLPCGTGLYFDPQTYTCNYPGNVQCNAPDTPLFCDDRADGHYADPADCSKFYQCANGFTYLTSCQDGLLWNSHINSCDWPRNVKCDRNEVFSCDGREHGYYGDPSDCAGYYHCAGGKTYRFSCGGDLYWNAQVGGCDYPSNVQCTI</sequence>
<dbReference type="FunFam" id="2.170.140.10:FF:000001">
    <property type="entry name" value="Acidic mammalian chitinase"/>
    <property type="match status" value="1"/>
</dbReference>
<dbReference type="SUPFAM" id="SSF54556">
    <property type="entry name" value="Chitinase insertion domain"/>
    <property type="match status" value="1"/>
</dbReference>
<dbReference type="GO" id="GO:0008061">
    <property type="term" value="F:chitin binding"/>
    <property type="evidence" value="ECO:0007669"/>
    <property type="project" value="InterPro"/>
</dbReference>
<dbReference type="PANTHER" id="PTHR11177">
    <property type="entry name" value="CHITINASE"/>
    <property type="match status" value="1"/>
</dbReference>
<accession>A0A8B7ZQR3</accession>
<dbReference type="InterPro" id="IPR001223">
    <property type="entry name" value="Glyco_hydro18_cat"/>
</dbReference>
<feature type="domain" description="GH18" evidence="4">
    <location>
        <begin position="1"/>
        <end position="153"/>
    </location>
</feature>
<dbReference type="Gene3D" id="3.10.50.10">
    <property type="match status" value="1"/>
</dbReference>
<dbReference type="Proteomes" id="UP000694845">
    <property type="component" value="Unplaced"/>
</dbReference>
<evidence type="ECO:0000256" key="2">
    <source>
        <dbReference type="SAM" id="MobiDB-lite"/>
    </source>
</evidence>
<dbReference type="KEGG" id="aplc:110988494"/>
<keyword evidence="5" id="KW-1185">Reference proteome</keyword>
<feature type="non-terminal residue" evidence="6">
    <location>
        <position position="1"/>
    </location>
</feature>
<evidence type="ECO:0000313" key="5">
    <source>
        <dbReference type="Proteomes" id="UP000694845"/>
    </source>
</evidence>
<proteinExistence type="predicted"/>
<gene>
    <name evidence="6" type="primary">LOC110988494</name>
</gene>
<keyword evidence="1" id="KW-1015">Disulfide bond</keyword>
<evidence type="ECO:0000313" key="6">
    <source>
        <dbReference type="RefSeq" id="XP_022107744.1"/>
    </source>
</evidence>
<dbReference type="Pfam" id="PF01607">
    <property type="entry name" value="CBM_14"/>
    <property type="match status" value="3"/>
</dbReference>